<sequence length="68" mass="7244">MYVCVCEAATEEHVQQCISAGARTAKHVALGCGAGRGRGCGMCRDRIKSMIEQHYATVVECEAEPISA</sequence>
<dbReference type="EMBL" id="FOAW01000008">
    <property type="protein sequence ID" value="SEL33443.1"/>
    <property type="molecule type" value="Genomic_DNA"/>
</dbReference>
<dbReference type="RefSeq" id="WP_027502064.1">
    <property type="nucleotide sequence ID" value="NZ_FOAW01000008.1"/>
</dbReference>
<reference evidence="3" key="1">
    <citation type="submission" date="2016-10" db="EMBL/GenBank/DDBJ databases">
        <authorList>
            <person name="Varghese N."/>
            <person name="Submissions S."/>
        </authorList>
    </citation>
    <scope>NUCLEOTIDE SEQUENCE [LARGE SCALE GENOMIC DNA]</scope>
    <source>
        <strain evidence="3">DSM 44675</strain>
    </source>
</reference>
<dbReference type="OrthoDB" id="9815350at2"/>
<dbReference type="Gene3D" id="1.10.10.1100">
    <property type="entry name" value="BFD-like [2Fe-2S]-binding domain"/>
    <property type="match status" value="1"/>
</dbReference>
<evidence type="ECO:0000313" key="3">
    <source>
        <dbReference type="Proteomes" id="UP000198677"/>
    </source>
</evidence>
<feature type="domain" description="BFD-like [2Fe-2S]-binding" evidence="1">
    <location>
        <begin position="2"/>
        <end position="52"/>
    </location>
</feature>
<dbReference type="Pfam" id="PF04324">
    <property type="entry name" value="Fer2_BFD"/>
    <property type="match status" value="1"/>
</dbReference>
<dbReference type="InterPro" id="IPR041854">
    <property type="entry name" value="BFD-like_2Fe2S-bd_dom_sf"/>
</dbReference>
<dbReference type="AlphaFoldDB" id="A0A1H7PCG2"/>
<protein>
    <submittedName>
        <fullName evidence="2">Bacterioferritin-associated ferredoxin</fullName>
    </submittedName>
</protein>
<evidence type="ECO:0000259" key="1">
    <source>
        <dbReference type="Pfam" id="PF04324"/>
    </source>
</evidence>
<gene>
    <name evidence="2" type="ORF">SAMN05444583_1088</name>
</gene>
<name>A0A1H7PCG2_9NOCA</name>
<proteinExistence type="predicted"/>
<accession>A0A1H7PCG2</accession>
<organism evidence="2 3">
    <name type="scientific">Rhodococcus maanshanensis</name>
    <dbReference type="NCBI Taxonomy" id="183556"/>
    <lineage>
        <taxon>Bacteria</taxon>
        <taxon>Bacillati</taxon>
        <taxon>Actinomycetota</taxon>
        <taxon>Actinomycetes</taxon>
        <taxon>Mycobacteriales</taxon>
        <taxon>Nocardiaceae</taxon>
        <taxon>Rhodococcus</taxon>
    </lineage>
</organism>
<dbReference type="InterPro" id="IPR007419">
    <property type="entry name" value="BFD-like_2Fe2S-bd_dom"/>
</dbReference>
<keyword evidence="3" id="KW-1185">Reference proteome</keyword>
<evidence type="ECO:0000313" key="2">
    <source>
        <dbReference type="EMBL" id="SEL33443.1"/>
    </source>
</evidence>
<dbReference type="Proteomes" id="UP000198677">
    <property type="component" value="Unassembled WGS sequence"/>
</dbReference>